<sequence length="194" mass="22472">MEYKWTNGAKALFPFLCTSIDLAPREKRYLFIRVARRQQLKNPRDPPVVERTLARVLFLAVLEVDDFEILAEGLVVVVFFGSQSIFPIKRIEMRQLIKQIKVKTILKAVKISKSTTSNVTKKSTRAKSSVRSTAGGSRKRKVIEESEEESELDDDVFMNGNDEEEDSDVEYLKMDEEDFIRRVIGEEMRENFDE</sequence>
<accession>A0A8R1Z3G9</accession>
<name>A0A2A6BAP3_PRIPA</name>
<accession>A0A2A6BAP3</accession>
<dbReference type="Proteomes" id="UP000005239">
    <property type="component" value="Unassembled WGS sequence"/>
</dbReference>
<evidence type="ECO:0000256" key="1">
    <source>
        <dbReference type="SAM" id="MobiDB-lite"/>
    </source>
</evidence>
<feature type="compositionally biased region" description="Acidic residues" evidence="1">
    <location>
        <begin position="145"/>
        <end position="166"/>
    </location>
</feature>
<reference evidence="2" key="2">
    <citation type="submission" date="2022-06" db="UniProtKB">
        <authorList>
            <consortium name="EnsemblMetazoa"/>
        </authorList>
    </citation>
    <scope>IDENTIFICATION</scope>
    <source>
        <strain evidence="2">PS312</strain>
    </source>
</reference>
<dbReference type="AlphaFoldDB" id="A0A2A6BAP3"/>
<reference evidence="3" key="1">
    <citation type="journal article" date="2008" name="Nat. Genet.">
        <title>The Pristionchus pacificus genome provides a unique perspective on nematode lifestyle and parasitism.</title>
        <authorList>
            <person name="Dieterich C."/>
            <person name="Clifton S.W."/>
            <person name="Schuster L.N."/>
            <person name="Chinwalla A."/>
            <person name="Delehaunty K."/>
            <person name="Dinkelacker I."/>
            <person name="Fulton L."/>
            <person name="Fulton R."/>
            <person name="Godfrey J."/>
            <person name="Minx P."/>
            <person name="Mitreva M."/>
            <person name="Roeseler W."/>
            <person name="Tian H."/>
            <person name="Witte H."/>
            <person name="Yang S.P."/>
            <person name="Wilson R.K."/>
            <person name="Sommer R.J."/>
        </authorList>
    </citation>
    <scope>NUCLEOTIDE SEQUENCE [LARGE SCALE GENOMIC DNA]</scope>
    <source>
        <strain evidence="3">PS312</strain>
    </source>
</reference>
<keyword evidence="3" id="KW-1185">Reference proteome</keyword>
<evidence type="ECO:0000313" key="2">
    <source>
        <dbReference type="EnsemblMetazoa" id="PPA44614.1"/>
    </source>
</evidence>
<evidence type="ECO:0000313" key="3">
    <source>
        <dbReference type="Proteomes" id="UP000005239"/>
    </source>
</evidence>
<organism evidence="2 3">
    <name type="scientific">Pristionchus pacificus</name>
    <name type="common">Parasitic nematode worm</name>
    <dbReference type="NCBI Taxonomy" id="54126"/>
    <lineage>
        <taxon>Eukaryota</taxon>
        <taxon>Metazoa</taxon>
        <taxon>Ecdysozoa</taxon>
        <taxon>Nematoda</taxon>
        <taxon>Chromadorea</taxon>
        <taxon>Rhabditida</taxon>
        <taxon>Rhabditina</taxon>
        <taxon>Diplogasteromorpha</taxon>
        <taxon>Diplogasteroidea</taxon>
        <taxon>Neodiplogasteridae</taxon>
        <taxon>Pristionchus</taxon>
    </lineage>
</organism>
<feature type="region of interest" description="Disordered" evidence="1">
    <location>
        <begin position="117"/>
        <end position="166"/>
    </location>
</feature>
<proteinExistence type="predicted"/>
<protein>
    <submittedName>
        <fullName evidence="2">Uncharacterized protein</fullName>
    </submittedName>
</protein>
<dbReference type="EnsemblMetazoa" id="PPA44614.1">
    <property type="protein sequence ID" value="PPA44614.1"/>
    <property type="gene ID" value="WBGene00282983"/>
</dbReference>
<gene>
    <name evidence="2" type="primary">WBGene00282983</name>
</gene>
<feature type="compositionally biased region" description="Polar residues" evidence="1">
    <location>
        <begin position="126"/>
        <end position="135"/>
    </location>
</feature>